<keyword evidence="3" id="KW-1185">Reference proteome</keyword>
<organism evidence="2 3">
    <name type="scientific">Nonomuraea thailandensis</name>
    <dbReference type="NCBI Taxonomy" id="1188745"/>
    <lineage>
        <taxon>Bacteria</taxon>
        <taxon>Bacillati</taxon>
        <taxon>Actinomycetota</taxon>
        <taxon>Actinomycetes</taxon>
        <taxon>Streptosporangiales</taxon>
        <taxon>Streptosporangiaceae</taxon>
        <taxon>Nonomuraea</taxon>
    </lineage>
</organism>
<accession>A0A9X2GLB5</accession>
<keyword evidence="1" id="KW-0812">Transmembrane</keyword>
<keyword evidence="1" id="KW-1133">Transmembrane helix</keyword>
<feature type="transmembrane region" description="Helical" evidence="1">
    <location>
        <begin position="29"/>
        <end position="46"/>
    </location>
</feature>
<keyword evidence="1" id="KW-0472">Membrane</keyword>
<proteinExistence type="predicted"/>
<evidence type="ECO:0000256" key="1">
    <source>
        <dbReference type="SAM" id="Phobius"/>
    </source>
</evidence>
<name>A0A9X2GLB5_9ACTN</name>
<comment type="caution">
    <text evidence="2">The sequence shown here is derived from an EMBL/GenBank/DDBJ whole genome shotgun (WGS) entry which is preliminary data.</text>
</comment>
<reference evidence="2" key="1">
    <citation type="submission" date="2022-06" db="EMBL/GenBank/DDBJ databases">
        <title>Sequencing the genomes of 1000 actinobacteria strains.</title>
        <authorList>
            <person name="Klenk H.-P."/>
        </authorList>
    </citation>
    <scope>NUCLEOTIDE SEQUENCE</scope>
    <source>
        <strain evidence="2">DSM 46694</strain>
    </source>
</reference>
<dbReference type="AlphaFoldDB" id="A0A9X2GLB5"/>
<evidence type="ECO:0000313" key="2">
    <source>
        <dbReference type="EMBL" id="MCP2359689.1"/>
    </source>
</evidence>
<dbReference type="RefSeq" id="WP_253747103.1">
    <property type="nucleotide sequence ID" value="NZ_BAABKA010000035.1"/>
</dbReference>
<protein>
    <submittedName>
        <fullName evidence="2">Uncharacterized protein</fullName>
    </submittedName>
</protein>
<sequence length="99" mass="9831">MRALARVEMVAAWLAVVWAAAPLAQVSTAGLAMAVPLIVVLGGAALEKLERHGAGAVGISLTAVALWWLAATTWGVTGGSALVLSAAAVLISDGALEAD</sequence>
<gene>
    <name evidence="2" type="ORF">HD597_006709</name>
</gene>
<dbReference type="EMBL" id="JAMZEB010000002">
    <property type="protein sequence ID" value="MCP2359689.1"/>
    <property type="molecule type" value="Genomic_DNA"/>
</dbReference>
<dbReference type="Proteomes" id="UP001139648">
    <property type="component" value="Unassembled WGS sequence"/>
</dbReference>
<evidence type="ECO:0000313" key="3">
    <source>
        <dbReference type="Proteomes" id="UP001139648"/>
    </source>
</evidence>
<feature type="transmembrane region" description="Helical" evidence="1">
    <location>
        <begin position="53"/>
        <end position="70"/>
    </location>
</feature>